<evidence type="ECO:0000256" key="2">
    <source>
        <dbReference type="SAM" id="Phobius"/>
    </source>
</evidence>
<keyword evidence="2" id="KW-0812">Transmembrane</keyword>
<keyword evidence="2" id="KW-0472">Membrane</keyword>
<dbReference type="RefSeq" id="WP_302721644.1">
    <property type="nucleotide sequence ID" value="NZ_JAULRU010000362.1"/>
</dbReference>
<protein>
    <submittedName>
        <fullName evidence="3">Uncharacterized protein</fullName>
    </submittedName>
</protein>
<evidence type="ECO:0000256" key="1">
    <source>
        <dbReference type="SAM" id="MobiDB-lite"/>
    </source>
</evidence>
<gene>
    <name evidence="3" type="ORF">SCD92_18225</name>
</gene>
<dbReference type="Proteomes" id="UP001273505">
    <property type="component" value="Unassembled WGS sequence"/>
</dbReference>
<dbReference type="EMBL" id="JAXAFO010000048">
    <property type="protein sequence ID" value="MDX6851321.1"/>
    <property type="molecule type" value="Genomic_DNA"/>
</dbReference>
<comment type="caution">
    <text evidence="3">The sequence shown here is derived from an EMBL/GenBank/DDBJ whole genome shotgun (WGS) entry which is preliminary data.</text>
</comment>
<organism evidence="3 4">
    <name type="scientific">Gilvimarinus gilvus</name>
    <dbReference type="NCBI Taxonomy" id="3058038"/>
    <lineage>
        <taxon>Bacteria</taxon>
        <taxon>Pseudomonadati</taxon>
        <taxon>Pseudomonadota</taxon>
        <taxon>Gammaproteobacteria</taxon>
        <taxon>Cellvibrionales</taxon>
        <taxon>Cellvibrionaceae</taxon>
        <taxon>Gilvimarinus</taxon>
    </lineage>
</organism>
<evidence type="ECO:0000313" key="3">
    <source>
        <dbReference type="EMBL" id="MDX6851321.1"/>
    </source>
</evidence>
<sequence>MTSVLVIAALVILATALVCYVFITQHIAKKKKQQNRVLKALKQRQQLFKVIVSELPAGYLPTEVATYVYRVLLNTSEQLAKLAPNDGYSEEFQVYSKQLEALPTQTEKIKLPPEKTNEARTLLQELGRHIGTQTQSGALPAATAKSLMLQLRRLMLQISVDSYLQQAKKAQAEKKLRLAIHFYALARKLLVKENSQQGFQKQIDQLTTVIAKLEQEHAALSPSAKPAQEDEDLQNSWKELEREDDDWKKKQVYD</sequence>
<keyword evidence="4" id="KW-1185">Reference proteome</keyword>
<feature type="compositionally biased region" description="Basic and acidic residues" evidence="1">
    <location>
        <begin position="238"/>
        <end position="254"/>
    </location>
</feature>
<reference evidence="3 4" key="1">
    <citation type="submission" date="2023-11" db="EMBL/GenBank/DDBJ databases">
        <title>Gilvimarinus fulvus sp. nov., isolated from the surface of Kelp.</title>
        <authorList>
            <person name="Sun Y.Y."/>
            <person name="Gong Y."/>
            <person name="Du Z.J."/>
        </authorList>
    </citation>
    <scope>NUCLEOTIDE SEQUENCE [LARGE SCALE GENOMIC DNA]</scope>
    <source>
        <strain evidence="3 4">SDUM040013</strain>
    </source>
</reference>
<name>A0ABU4S4H7_9GAMM</name>
<evidence type="ECO:0000313" key="4">
    <source>
        <dbReference type="Proteomes" id="UP001273505"/>
    </source>
</evidence>
<feature type="transmembrane region" description="Helical" evidence="2">
    <location>
        <begin position="6"/>
        <end position="23"/>
    </location>
</feature>
<accession>A0ABU4S4H7</accession>
<feature type="region of interest" description="Disordered" evidence="1">
    <location>
        <begin position="217"/>
        <end position="254"/>
    </location>
</feature>
<keyword evidence="2" id="KW-1133">Transmembrane helix</keyword>
<proteinExistence type="predicted"/>